<evidence type="ECO:0000256" key="4">
    <source>
        <dbReference type="ARBA" id="ARBA00023027"/>
    </source>
</evidence>
<reference evidence="7 8" key="1">
    <citation type="journal article" date="2014" name="Genome Announc.">
        <title>Draft Genome Sequences of Marine Flavobacterium Nonlabens Strains NR17, NR24, NR27, NR32, NR33, and Ara13.</title>
        <authorList>
            <person name="Nakanishi M."/>
            <person name="Meirelles P."/>
            <person name="Suzuki R."/>
            <person name="Takatani N."/>
            <person name="Mino S."/>
            <person name="Suda W."/>
            <person name="Oshima K."/>
            <person name="Hattori M."/>
            <person name="Ohkuma M."/>
            <person name="Hosokawa M."/>
            <person name="Miyashita K."/>
            <person name="Thompson F.L."/>
            <person name="Niwa A."/>
            <person name="Sawabe T."/>
            <person name="Sawabe T."/>
        </authorList>
    </citation>
    <scope>NUCLEOTIDE SEQUENCE [LARGE SCALE GENOMIC DNA]</scope>
    <source>
        <strain evidence="8">JCM19314</strain>
    </source>
</reference>
<dbReference type="PROSITE" id="PS01050">
    <property type="entry name" value="YJEF_C_2"/>
    <property type="match status" value="1"/>
</dbReference>
<dbReference type="PANTHER" id="PTHR12592:SF0">
    <property type="entry name" value="ATP-DEPENDENT (S)-NAD(P)H-HYDRATE DEHYDRATASE"/>
    <property type="match status" value="1"/>
</dbReference>
<protein>
    <submittedName>
        <fullName evidence="7">NAD(P)HX epimerase</fullName>
    </submittedName>
</protein>
<dbReference type="EMBL" id="BBMM01000003">
    <property type="protein sequence ID" value="GAK99802.1"/>
    <property type="molecule type" value="Genomic_DNA"/>
</dbReference>
<evidence type="ECO:0000313" key="7">
    <source>
        <dbReference type="EMBL" id="GAK99802.1"/>
    </source>
</evidence>
<proteinExistence type="predicted"/>
<dbReference type="Gene3D" id="3.40.1190.20">
    <property type="match status" value="1"/>
</dbReference>
<keyword evidence="5" id="KW-0456">Lyase</keyword>
<name>A0A090QC51_NONUL</name>
<organism evidence="7 8">
    <name type="scientific">Nonlabens ulvanivorans</name>
    <name type="common">Persicivirga ulvanivorans</name>
    <dbReference type="NCBI Taxonomy" id="906888"/>
    <lineage>
        <taxon>Bacteria</taxon>
        <taxon>Pseudomonadati</taxon>
        <taxon>Bacteroidota</taxon>
        <taxon>Flavobacteriia</taxon>
        <taxon>Flavobacteriales</taxon>
        <taxon>Flavobacteriaceae</taxon>
        <taxon>Nonlabens</taxon>
    </lineage>
</organism>
<comment type="caution">
    <text evidence="7">The sequence shown here is derived from an EMBL/GenBank/DDBJ whole genome shotgun (WGS) entry which is preliminary data.</text>
</comment>
<keyword evidence="3" id="KW-0521">NADP</keyword>
<dbReference type="PROSITE" id="PS51383">
    <property type="entry name" value="YJEF_C_3"/>
    <property type="match status" value="1"/>
</dbReference>
<dbReference type="GO" id="GO:0110051">
    <property type="term" value="P:metabolite repair"/>
    <property type="evidence" value="ECO:0007669"/>
    <property type="project" value="TreeGrafter"/>
</dbReference>
<evidence type="ECO:0000256" key="5">
    <source>
        <dbReference type="ARBA" id="ARBA00023239"/>
    </source>
</evidence>
<evidence type="ECO:0000313" key="8">
    <source>
        <dbReference type="Proteomes" id="UP000029226"/>
    </source>
</evidence>
<dbReference type="Proteomes" id="UP000029226">
    <property type="component" value="Unassembled WGS sequence"/>
</dbReference>
<evidence type="ECO:0000259" key="6">
    <source>
        <dbReference type="PROSITE" id="PS51383"/>
    </source>
</evidence>
<evidence type="ECO:0000256" key="2">
    <source>
        <dbReference type="ARBA" id="ARBA00022840"/>
    </source>
</evidence>
<keyword evidence="4" id="KW-0520">NAD</keyword>
<evidence type="ECO:0000256" key="3">
    <source>
        <dbReference type="ARBA" id="ARBA00022857"/>
    </source>
</evidence>
<dbReference type="GO" id="GO:0005524">
    <property type="term" value="F:ATP binding"/>
    <property type="evidence" value="ECO:0007669"/>
    <property type="project" value="UniProtKB-KW"/>
</dbReference>
<keyword evidence="2" id="KW-0067">ATP-binding</keyword>
<dbReference type="GO" id="GO:0052855">
    <property type="term" value="F:ADP-dependent NAD(P)H-hydrate dehydratase activity"/>
    <property type="evidence" value="ECO:0007669"/>
    <property type="project" value="TreeGrafter"/>
</dbReference>
<dbReference type="InterPro" id="IPR029056">
    <property type="entry name" value="Ribokinase-like"/>
</dbReference>
<dbReference type="InterPro" id="IPR000631">
    <property type="entry name" value="CARKD"/>
</dbReference>
<dbReference type="AlphaFoldDB" id="A0A090QC51"/>
<sequence length="95" mass="9804">MVSGKNLYINDTGNPGMATAGSGDVLSGIIAGLLAQKYDALTAAVFGGVFLHGRAGDIASQTYAHEGLKASIISNFVGAAILDLFRPEPQQPQQQ</sequence>
<dbReference type="GO" id="GO:0052856">
    <property type="term" value="F:NAD(P)HX epimerase activity"/>
    <property type="evidence" value="ECO:0007669"/>
    <property type="project" value="TreeGrafter"/>
</dbReference>
<accession>A0A090QC51</accession>
<gene>
    <name evidence="7" type="ORF">JCM19314_987</name>
</gene>
<evidence type="ECO:0000256" key="1">
    <source>
        <dbReference type="ARBA" id="ARBA00022741"/>
    </source>
</evidence>
<feature type="domain" description="YjeF C-terminal" evidence="6">
    <location>
        <begin position="1"/>
        <end position="84"/>
    </location>
</feature>
<dbReference type="InterPro" id="IPR017953">
    <property type="entry name" value="Carbohydrate_kinase_pred_CS"/>
</dbReference>
<dbReference type="Pfam" id="PF01256">
    <property type="entry name" value="Carb_kinase"/>
    <property type="match status" value="1"/>
</dbReference>
<dbReference type="SUPFAM" id="SSF53613">
    <property type="entry name" value="Ribokinase-like"/>
    <property type="match status" value="1"/>
</dbReference>
<dbReference type="PANTHER" id="PTHR12592">
    <property type="entry name" value="ATP-DEPENDENT (S)-NAD(P)H-HYDRATE DEHYDRATASE FAMILY MEMBER"/>
    <property type="match status" value="1"/>
</dbReference>
<keyword evidence="1" id="KW-0547">Nucleotide-binding</keyword>